<keyword evidence="1" id="KW-0812">Transmembrane</keyword>
<protein>
    <recommendedName>
        <fullName evidence="4">ZP domain-containing protein</fullName>
    </recommendedName>
</protein>
<dbReference type="EMBL" id="OC854834">
    <property type="protein sequence ID" value="CAD7620509.1"/>
    <property type="molecule type" value="Genomic_DNA"/>
</dbReference>
<proteinExistence type="predicted"/>
<dbReference type="EMBL" id="CAJPIZ010000259">
    <property type="protein sequence ID" value="CAG2100939.1"/>
    <property type="molecule type" value="Genomic_DNA"/>
</dbReference>
<dbReference type="Proteomes" id="UP000759131">
    <property type="component" value="Unassembled WGS sequence"/>
</dbReference>
<evidence type="ECO:0000313" key="3">
    <source>
        <dbReference type="Proteomes" id="UP000759131"/>
    </source>
</evidence>
<keyword evidence="1" id="KW-0472">Membrane</keyword>
<keyword evidence="3" id="KW-1185">Reference proteome</keyword>
<keyword evidence="1" id="KW-1133">Transmembrane helix</keyword>
<name>A0A7R9KCG9_9ACAR</name>
<feature type="transmembrane region" description="Helical" evidence="1">
    <location>
        <begin position="390"/>
        <end position="412"/>
    </location>
</feature>
<sequence>MVRQTEEDLMNLSAEPDYRAVRLKWNYYNEHQGLTGFKVKFCEISAWNSRIRCRERQLRLSSSGQTSRKLSPQEDSLLSNPAIDSDASVIDKLIRLNRNTFEASIYDLRMLTNYTFSVKADFDGQSPGGWGAVAPYHPMYGKNPGEAYRPHTGGSDGEDIYRNVIVETKSFSAKTSRCLANTSDVVVNTGPYFSGKITVEYANDHRCSVYGNRTSNLSIYTLTILHDVCGSKIINNSRIETMVMVHENREILTHNSRRFLVVCNFVPETYTLTASVAVPTHLLKRKHKNSDDPHHTYHHKNHSFESNVIPVSKPHINTASVAANTDTNDNNNIIDKTNDIFTFDHYKQSHNVRDSRMLAQHLDHHILNSNPHNTNASVGKSVSDQYWNQILSTILFVISGLIFCVIALLWFATTPRLSDKNREIKSYVSMTTPSTTASAAALNTKLNKNKAILSVNGSPIALVSIDSLGESFA</sequence>
<gene>
    <name evidence="2" type="ORF">OSB1V03_LOCUS994</name>
</gene>
<organism evidence="2">
    <name type="scientific">Medioppia subpectinata</name>
    <dbReference type="NCBI Taxonomy" id="1979941"/>
    <lineage>
        <taxon>Eukaryota</taxon>
        <taxon>Metazoa</taxon>
        <taxon>Ecdysozoa</taxon>
        <taxon>Arthropoda</taxon>
        <taxon>Chelicerata</taxon>
        <taxon>Arachnida</taxon>
        <taxon>Acari</taxon>
        <taxon>Acariformes</taxon>
        <taxon>Sarcoptiformes</taxon>
        <taxon>Oribatida</taxon>
        <taxon>Brachypylina</taxon>
        <taxon>Oppioidea</taxon>
        <taxon>Oppiidae</taxon>
        <taxon>Medioppia</taxon>
    </lineage>
</organism>
<accession>A0A7R9KCG9</accession>
<evidence type="ECO:0000256" key="1">
    <source>
        <dbReference type="SAM" id="Phobius"/>
    </source>
</evidence>
<reference evidence="2" key="1">
    <citation type="submission" date="2020-11" db="EMBL/GenBank/DDBJ databases">
        <authorList>
            <person name="Tran Van P."/>
        </authorList>
    </citation>
    <scope>NUCLEOTIDE SEQUENCE</scope>
</reference>
<evidence type="ECO:0000313" key="2">
    <source>
        <dbReference type="EMBL" id="CAD7620509.1"/>
    </source>
</evidence>
<evidence type="ECO:0008006" key="4">
    <source>
        <dbReference type="Google" id="ProtNLM"/>
    </source>
</evidence>
<dbReference type="OrthoDB" id="6368363at2759"/>
<dbReference type="AlphaFoldDB" id="A0A7R9KCG9"/>